<name>A0A1F5EUF6_9BACT</name>
<proteinExistence type="predicted"/>
<comment type="caution">
    <text evidence="1">The sequence shown here is derived from an EMBL/GenBank/DDBJ whole genome shotgun (WGS) entry which is preliminary data.</text>
</comment>
<dbReference type="AlphaFoldDB" id="A0A1F5EUF6"/>
<dbReference type="EMBL" id="MFAG01000041">
    <property type="protein sequence ID" value="OGD71022.1"/>
    <property type="molecule type" value="Genomic_DNA"/>
</dbReference>
<protein>
    <submittedName>
        <fullName evidence="1">Uncharacterized protein</fullName>
    </submittedName>
</protein>
<reference evidence="1 2" key="1">
    <citation type="journal article" date="2016" name="Nat. Commun.">
        <title>Thousands of microbial genomes shed light on interconnected biogeochemical processes in an aquifer system.</title>
        <authorList>
            <person name="Anantharaman K."/>
            <person name="Brown C.T."/>
            <person name="Hug L.A."/>
            <person name="Sharon I."/>
            <person name="Castelle C.J."/>
            <person name="Probst A.J."/>
            <person name="Thomas B.C."/>
            <person name="Singh A."/>
            <person name="Wilkins M.J."/>
            <person name="Karaoz U."/>
            <person name="Brodie E.L."/>
            <person name="Williams K.H."/>
            <person name="Hubbard S.S."/>
            <person name="Banfield J.F."/>
        </authorList>
    </citation>
    <scope>NUCLEOTIDE SEQUENCE [LARGE SCALE GENOMIC DNA]</scope>
</reference>
<accession>A0A1F5EUF6</accession>
<gene>
    <name evidence="1" type="ORF">A2703_01125</name>
</gene>
<dbReference type="STRING" id="1817722.A2703_01125"/>
<evidence type="ECO:0000313" key="1">
    <source>
        <dbReference type="EMBL" id="OGD71022.1"/>
    </source>
</evidence>
<sequence>MAEKYAPLLPEVLPENKICCGRSCANCVYFPRHEEGNKKVDWNFLAFASLVKDATYELYQQTLYGEPGELGRLYLTFGLDEEGALAGVPGCLPQV</sequence>
<dbReference type="Proteomes" id="UP000177979">
    <property type="component" value="Unassembled WGS sequence"/>
</dbReference>
<evidence type="ECO:0000313" key="2">
    <source>
        <dbReference type="Proteomes" id="UP000177979"/>
    </source>
</evidence>
<organism evidence="1 2">
    <name type="scientific">Candidatus Collierbacteria bacterium RIFCSPHIGHO2_01_FULL_50_25</name>
    <dbReference type="NCBI Taxonomy" id="1817722"/>
    <lineage>
        <taxon>Bacteria</taxon>
        <taxon>Candidatus Collieribacteriota</taxon>
    </lineage>
</organism>